<evidence type="ECO:0000313" key="1">
    <source>
        <dbReference type="EMBL" id="CAG2214558.1"/>
    </source>
</evidence>
<dbReference type="InterPro" id="IPR002347">
    <property type="entry name" value="SDR_fam"/>
</dbReference>
<dbReference type="PANTHER" id="PTHR43975:SF2">
    <property type="entry name" value="EG:BACR7A4.14 PROTEIN-RELATED"/>
    <property type="match status" value="1"/>
</dbReference>
<sequence length="323" mass="35631">MRYEHEILYAASSFVSRLITADVLASLLRYQYLYTTEVLVPCPVTRFIIEDILAPRSVSKLITEEVLTALLVAKPITEDILTSDGASSGIGEATAIKLAEHGATLFLVALEEDKLQIVQQKCKEKGLVEEKVENNEPNLQQNDGLDNNNDPNLQLNGCLGYCSGDLSQSAFMEDIVRNLIQKFGRLDILADIAGYAMFSNVNETKEEDYDRFVNVNQKAKFFLAQLCLPYIKETKELGAYGVRVNAINPGFIDGTNILRNSGLKATDEDQKKVISDNAAKQAHLNRAGKPADVVSLLLFLASDEASYITGSINYIDGGKHLYP</sequence>
<dbReference type="Pfam" id="PF13561">
    <property type="entry name" value="adh_short_C2"/>
    <property type="match status" value="1"/>
</dbReference>
<proteinExistence type="predicted"/>
<dbReference type="EMBL" id="CAJPWZ010001414">
    <property type="protein sequence ID" value="CAG2214558.1"/>
    <property type="molecule type" value="Genomic_DNA"/>
</dbReference>
<organism evidence="1 2">
    <name type="scientific">Mytilus edulis</name>
    <name type="common">Blue mussel</name>
    <dbReference type="NCBI Taxonomy" id="6550"/>
    <lineage>
        <taxon>Eukaryota</taxon>
        <taxon>Metazoa</taxon>
        <taxon>Spiralia</taxon>
        <taxon>Lophotrochozoa</taxon>
        <taxon>Mollusca</taxon>
        <taxon>Bivalvia</taxon>
        <taxon>Autobranchia</taxon>
        <taxon>Pteriomorphia</taxon>
        <taxon>Mytilida</taxon>
        <taxon>Mytiloidea</taxon>
        <taxon>Mytilidae</taxon>
        <taxon>Mytilinae</taxon>
        <taxon>Mytilus</taxon>
    </lineage>
</organism>
<dbReference type="OrthoDB" id="6146133at2759"/>
<evidence type="ECO:0000313" key="2">
    <source>
        <dbReference type="Proteomes" id="UP000683360"/>
    </source>
</evidence>
<dbReference type="Pfam" id="PF00106">
    <property type="entry name" value="adh_short"/>
    <property type="match status" value="1"/>
</dbReference>
<comment type="caution">
    <text evidence="1">The sequence shown here is derived from an EMBL/GenBank/DDBJ whole genome shotgun (WGS) entry which is preliminary data.</text>
</comment>
<gene>
    <name evidence="1" type="ORF">MEDL_28393</name>
</gene>
<name>A0A8S3S5K9_MYTED</name>
<dbReference type="InterPro" id="IPR036291">
    <property type="entry name" value="NAD(P)-bd_dom_sf"/>
</dbReference>
<accession>A0A8S3S5K9</accession>
<dbReference type="Proteomes" id="UP000683360">
    <property type="component" value="Unassembled WGS sequence"/>
</dbReference>
<dbReference type="PANTHER" id="PTHR43975">
    <property type="entry name" value="ZGC:101858"/>
    <property type="match status" value="1"/>
</dbReference>
<dbReference type="Gene3D" id="3.40.50.720">
    <property type="entry name" value="NAD(P)-binding Rossmann-like Domain"/>
    <property type="match status" value="2"/>
</dbReference>
<dbReference type="PRINTS" id="PR00081">
    <property type="entry name" value="GDHRDH"/>
</dbReference>
<dbReference type="SUPFAM" id="SSF51735">
    <property type="entry name" value="NAD(P)-binding Rossmann-fold domains"/>
    <property type="match status" value="1"/>
</dbReference>
<dbReference type="AlphaFoldDB" id="A0A8S3S5K9"/>
<keyword evidence="2" id="KW-1185">Reference proteome</keyword>
<protein>
    <submittedName>
        <fullName evidence="1">Uncharacterized protein</fullName>
    </submittedName>
</protein>
<reference evidence="1" key="1">
    <citation type="submission" date="2021-03" db="EMBL/GenBank/DDBJ databases">
        <authorList>
            <person name="Bekaert M."/>
        </authorList>
    </citation>
    <scope>NUCLEOTIDE SEQUENCE</scope>
</reference>